<feature type="transmembrane region" description="Helical" evidence="1">
    <location>
        <begin position="144"/>
        <end position="160"/>
    </location>
</feature>
<organism evidence="2 3">
    <name type="scientific">Methanoculleus bourgensis (strain ATCC 43281 / DSM 3045 / OCM 15 / MS2)</name>
    <name type="common">Methanogenium bourgense</name>
    <dbReference type="NCBI Taxonomy" id="1201294"/>
    <lineage>
        <taxon>Archaea</taxon>
        <taxon>Methanobacteriati</taxon>
        <taxon>Methanobacteriota</taxon>
        <taxon>Stenosarchaea group</taxon>
        <taxon>Methanomicrobia</taxon>
        <taxon>Methanomicrobiales</taxon>
        <taxon>Methanomicrobiaceae</taxon>
        <taxon>Methanoculleus</taxon>
    </lineage>
</organism>
<keyword evidence="1" id="KW-1133">Transmembrane helix</keyword>
<keyword evidence="1" id="KW-0812">Transmembrane</keyword>
<feature type="transmembrane region" description="Helical" evidence="1">
    <location>
        <begin position="321"/>
        <end position="339"/>
    </location>
</feature>
<feature type="transmembrane region" description="Helical" evidence="1">
    <location>
        <begin position="220"/>
        <end position="239"/>
    </location>
</feature>
<sequence>MIKMQYESVFGEISRTKTPIILLILCYSAYLLLFFGTIDDFMFQHAGYAEKYALTGYIPNEEQLLGEYTLGLSGFYSFLIIICQVTGIEAGQIILMPVLTLVLIPVSYCLYLKFICDRLIASLLVLVSITYAWNSIFAFTPHNFGVLLLYLVIYSLLLFHDSNSSHSLNPALIIMSICVLIMGDISYKSSLWILCLLILTVAFSLFIMGNRLFDKKSVKLVFVTLIGLSTVLGLNKFFFDTFIPKLHVVQSLEYSSGIEKIFLLFGGQTNDPLSPYGLLYSSPKLVTYIQLTRLAIFGLINVVAMYYIFKNLWHNKKLHTCNDFCGVVLSSLVMVVVINTTIYSFIGLFDIGLLSLPGLLSIAYLYHNASHYKPIVILLLVFLLCLNISYDSIVIENDIPPRDGNYFSYISPSCYWYIDKVPATTELKTDVLTWGYYISERIYHEPERAPSHFSTSDILMLTSKDTSKMKSGDLLYLINYDLRRFSITNWRMVESFASYRQIITSNDNINQIYQSSDLISIFYTESA</sequence>
<evidence type="ECO:0000256" key="1">
    <source>
        <dbReference type="SAM" id="Phobius"/>
    </source>
</evidence>
<reference evidence="3" key="1">
    <citation type="journal article" date="2012" name="J. Bacteriol.">
        <title>Complete genome sequence of the hydrogenotrophic, methanogenic archaeon Methanoculleus bourgensis strain MS2T, isolated from a sewage sludge digester.</title>
        <authorList>
            <person name="Maus I."/>
            <person name="Wibberg D."/>
            <person name="Stantscheff R."/>
            <person name="Eikmeyer F.G."/>
            <person name="Seffner A."/>
            <person name="Boelter J."/>
            <person name="Szczepanowski R."/>
            <person name="Blom J."/>
            <person name="Jaenicke S."/>
            <person name="Konig H."/>
            <person name="Puhler A."/>
            <person name="Schluter A."/>
        </authorList>
    </citation>
    <scope>NUCLEOTIDE SEQUENCE [LARGE SCALE GENOMIC DNA]</scope>
    <source>
        <strain evidence="3">ATCC 43281 / DSM 3045 / OCM 15 / MS2</strain>
    </source>
</reference>
<feature type="transmembrane region" description="Helical" evidence="1">
    <location>
        <begin position="191"/>
        <end position="208"/>
    </location>
</feature>
<evidence type="ECO:0008006" key="4">
    <source>
        <dbReference type="Google" id="ProtNLM"/>
    </source>
</evidence>
<gene>
    <name evidence="2" type="ordered locus">BN140_2101</name>
</gene>
<evidence type="ECO:0000313" key="2">
    <source>
        <dbReference type="EMBL" id="CCJ37024.1"/>
    </source>
</evidence>
<dbReference type="Proteomes" id="UP000009007">
    <property type="component" value="Chromosome I"/>
</dbReference>
<protein>
    <recommendedName>
        <fullName evidence="4">Glycosyltransferase RgtA/B/C/D-like domain-containing protein</fullName>
    </recommendedName>
</protein>
<evidence type="ECO:0000313" key="3">
    <source>
        <dbReference type="Proteomes" id="UP000009007"/>
    </source>
</evidence>
<feature type="transmembrane region" description="Helical" evidence="1">
    <location>
        <begin position="372"/>
        <end position="390"/>
    </location>
</feature>
<feature type="transmembrane region" description="Helical" evidence="1">
    <location>
        <begin position="345"/>
        <end position="365"/>
    </location>
</feature>
<dbReference type="AlphaFoldDB" id="I7LNE8"/>
<proteinExistence type="predicted"/>
<keyword evidence="3" id="KW-1185">Reference proteome</keyword>
<feature type="transmembrane region" description="Helical" evidence="1">
    <location>
        <begin position="167"/>
        <end position="185"/>
    </location>
</feature>
<feature type="transmembrane region" description="Helical" evidence="1">
    <location>
        <begin position="20"/>
        <end position="43"/>
    </location>
</feature>
<keyword evidence="1" id="KW-0472">Membrane</keyword>
<dbReference type="STRING" id="1201294.BN140_2101"/>
<feature type="transmembrane region" description="Helical" evidence="1">
    <location>
        <begin position="64"/>
        <end position="87"/>
    </location>
</feature>
<feature type="transmembrane region" description="Helical" evidence="1">
    <location>
        <begin position="285"/>
        <end position="309"/>
    </location>
</feature>
<dbReference type="PATRIC" id="fig|1201294.9.peg.2316"/>
<dbReference type="KEGG" id="mbg:BN140_2101"/>
<name>I7LNE8_METBM</name>
<accession>I7LNE8</accession>
<feature type="transmembrane region" description="Helical" evidence="1">
    <location>
        <begin position="93"/>
        <end position="112"/>
    </location>
</feature>
<dbReference type="EMBL" id="HE964772">
    <property type="protein sequence ID" value="CCJ37024.1"/>
    <property type="molecule type" value="Genomic_DNA"/>
</dbReference>
<dbReference type="HOGENOM" id="CLU_516411_0_0_2"/>